<organism evidence="2 3">
    <name type="scientific">Leersia perrieri</name>
    <dbReference type="NCBI Taxonomy" id="77586"/>
    <lineage>
        <taxon>Eukaryota</taxon>
        <taxon>Viridiplantae</taxon>
        <taxon>Streptophyta</taxon>
        <taxon>Embryophyta</taxon>
        <taxon>Tracheophyta</taxon>
        <taxon>Spermatophyta</taxon>
        <taxon>Magnoliopsida</taxon>
        <taxon>Liliopsida</taxon>
        <taxon>Poales</taxon>
        <taxon>Poaceae</taxon>
        <taxon>BOP clade</taxon>
        <taxon>Oryzoideae</taxon>
        <taxon>Oryzeae</taxon>
        <taxon>Oryzinae</taxon>
        <taxon>Leersia</taxon>
    </lineage>
</organism>
<reference evidence="2 3" key="1">
    <citation type="submission" date="2012-08" db="EMBL/GenBank/DDBJ databases">
        <title>Oryza genome evolution.</title>
        <authorList>
            <person name="Wing R.A."/>
        </authorList>
    </citation>
    <scope>NUCLEOTIDE SEQUENCE</scope>
</reference>
<dbReference type="PANTHER" id="PTHR33890">
    <property type="entry name" value="OS10G0571000 PROTEIN"/>
    <property type="match status" value="1"/>
</dbReference>
<keyword evidence="3" id="KW-1185">Reference proteome</keyword>
<dbReference type="HOGENOM" id="CLU_1613338_0_0_1"/>
<dbReference type="EnsemblPlants" id="LPERR10G15320.1">
    <property type="protein sequence ID" value="LPERR10G15320.1"/>
    <property type="gene ID" value="LPERR10G15320"/>
</dbReference>
<proteinExistence type="predicted"/>
<feature type="compositionally biased region" description="Basic residues" evidence="1">
    <location>
        <begin position="12"/>
        <end position="22"/>
    </location>
</feature>
<dbReference type="eggNOG" id="ENOG502R61F">
    <property type="taxonomic scope" value="Eukaryota"/>
</dbReference>
<accession>A0A0D9XMU8</accession>
<name>A0A0D9XMU8_9ORYZ</name>
<evidence type="ECO:0000313" key="2">
    <source>
        <dbReference type="EnsemblPlants" id="LPERR10G15320.1"/>
    </source>
</evidence>
<evidence type="ECO:0000256" key="1">
    <source>
        <dbReference type="SAM" id="MobiDB-lite"/>
    </source>
</evidence>
<reference evidence="2" key="3">
    <citation type="submission" date="2015-04" db="UniProtKB">
        <authorList>
            <consortium name="EnsemblPlants"/>
        </authorList>
    </citation>
    <scope>IDENTIFICATION</scope>
</reference>
<feature type="region of interest" description="Disordered" evidence="1">
    <location>
        <begin position="1"/>
        <end position="22"/>
    </location>
</feature>
<dbReference type="PANTHER" id="PTHR33890:SF5">
    <property type="entry name" value="OS10G0571000 PROTEIN"/>
    <property type="match status" value="1"/>
</dbReference>
<protein>
    <submittedName>
        <fullName evidence="2">Uncharacterized protein</fullName>
    </submittedName>
</protein>
<dbReference type="Proteomes" id="UP000032180">
    <property type="component" value="Chromosome 10"/>
</dbReference>
<evidence type="ECO:0000313" key="3">
    <source>
        <dbReference type="Proteomes" id="UP000032180"/>
    </source>
</evidence>
<dbReference type="Gramene" id="LPERR10G15320.1">
    <property type="protein sequence ID" value="LPERR10G15320.1"/>
    <property type="gene ID" value="LPERR10G15320"/>
</dbReference>
<sequence length="176" mass="20574">MESGEVEVGLRRRERHHRRSRGGRFRAEIMEIDPPGLIAIPRGADSGFAAAVREPLVKLQRPKFEFEGWDWDYISWPHDRLDANLEMRDSDPEATFEADRKASEDFLHRSTLQLDKCKTDQRKPEQQDMELEDEDKFVSSLLNVDYEITGCSSSEPWSTAWQRNVPRHEHRILIAL</sequence>
<dbReference type="AlphaFoldDB" id="A0A0D9XMU8"/>
<reference evidence="3" key="2">
    <citation type="submission" date="2013-12" db="EMBL/GenBank/DDBJ databases">
        <authorList>
            <person name="Yu Y."/>
            <person name="Lee S."/>
            <person name="de Baynast K."/>
            <person name="Wissotski M."/>
            <person name="Liu L."/>
            <person name="Talag J."/>
            <person name="Goicoechea J."/>
            <person name="Angelova A."/>
            <person name="Jetty R."/>
            <person name="Kudrna D."/>
            <person name="Golser W."/>
            <person name="Rivera L."/>
            <person name="Zhang J."/>
            <person name="Wing R."/>
        </authorList>
    </citation>
    <scope>NUCLEOTIDE SEQUENCE</scope>
</reference>